<proteinExistence type="inferred from homology"/>
<feature type="transmembrane region" description="Helical" evidence="7">
    <location>
        <begin position="150"/>
        <end position="167"/>
    </location>
</feature>
<organism evidence="8">
    <name type="scientific">freshwater metagenome</name>
    <dbReference type="NCBI Taxonomy" id="449393"/>
    <lineage>
        <taxon>unclassified sequences</taxon>
        <taxon>metagenomes</taxon>
        <taxon>ecological metagenomes</taxon>
    </lineage>
</organism>
<evidence type="ECO:0000256" key="3">
    <source>
        <dbReference type="ARBA" id="ARBA00022475"/>
    </source>
</evidence>
<dbReference type="InterPro" id="IPR018383">
    <property type="entry name" value="UPF0324_pro"/>
</dbReference>
<keyword evidence="4 7" id="KW-0812">Transmembrane</keyword>
<sequence length="362" mass="38228">MRHSPRPLSSEVCEPEARDTPLFYNLTVPSPLLVFRKYGPGLLFVSAVTYLGFQIHWKFEAVSPLVASLVSGVLIGNIISIPGSFAPGQRFAAKKILRFGIVLLGTQLAAEQIIELGGREILVVLVVVATTFSGTVWLGPRLGVSKSLSLLIATGFSICGASAIAAVDGVVDADEEEVAYAIALVTLCGSLAIAVLPLLRDVVGLSDPHLFGAWVGASVHDVAQVIATSSTAGNDAVHSATVVKLSRVLLLAPLIGVISVWIQRPSAGITPRFPGRKAPLVPMFVVGFIVMVTFRTIGLIPDDWLTPLKKIEQWALAAALVGLGSEVKLRDLIKVGGRPLLLALTSWACIGTVSLLGVKYFA</sequence>
<evidence type="ECO:0000256" key="2">
    <source>
        <dbReference type="ARBA" id="ARBA00007977"/>
    </source>
</evidence>
<feature type="transmembrane region" description="Helical" evidence="7">
    <location>
        <begin position="120"/>
        <end position="138"/>
    </location>
</feature>
<keyword evidence="3" id="KW-1003">Cell membrane</keyword>
<dbReference type="PANTHER" id="PTHR30106">
    <property type="entry name" value="INNER MEMBRANE PROTEIN YEIH-RELATED"/>
    <property type="match status" value="1"/>
</dbReference>
<evidence type="ECO:0000256" key="6">
    <source>
        <dbReference type="ARBA" id="ARBA00023136"/>
    </source>
</evidence>
<evidence type="ECO:0000256" key="4">
    <source>
        <dbReference type="ARBA" id="ARBA00022692"/>
    </source>
</evidence>
<comment type="subcellular location">
    <subcellularLocation>
        <location evidence="1">Cell membrane</location>
        <topology evidence="1">Multi-pass membrane protein</topology>
    </subcellularLocation>
</comment>
<feature type="transmembrane region" description="Helical" evidence="7">
    <location>
        <begin position="283"/>
        <end position="301"/>
    </location>
</feature>
<dbReference type="AlphaFoldDB" id="A0A6J7KMP7"/>
<protein>
    <submittedName>
        <fullName evidence="8">Unannotated protein</fullName>
    </submittedName>
</protein>
<dbReference type="EMBL" id="CAFBNR010000010">
    <property type="protein sequence ID" value="CAB4957166.1"/>
    <property type="molecule type" value="Genomic_DNA"/>
</dbReference>
<accession>A0A6J7KMP7</accession>
<feature type="transmembrane region" description="Helical" evidence="7">
    <location>
        <begin position="179"/>
        <end position="199"/>
    </location>
</feature>
<name>A0A6J7KMP7_9ZZZZ</name>
<feature type="transmembrane region" description="Helical" evidence="7">
    <location>
        <begin position="341"/>
        <end position="361"/>
    </location>
</feature>
<keyword evidence="6 7" id="KW-0472">Membrane</keyword>
<feature type="transmembrane region" description="Helical" evidence="7">
    <location>
        <begin position="65"/>
        <end position="84"/>
    </location>
</feature>
<evidence type="ECO:0000256" key="7">
    <source>
        <dbReference type="SAM" id="Phobius"/>
    </source>
</evidence>
<gene>
    <name evidence="8" type="ORF">UFOPK3879_00344</name>
</gene>
<evidence type="ECO:0000256" key="1">
    <source>
        <dbReference type="ARBA" id="ARBA00004651"/>
    </source>
</evidence>
<dbReference type="GO" id="GO:0005886">
    <property type="term" value="C:plasma membrane"/>
    <property type="evidence" value="ECO:0007669"/>
    <property type="project" value="UniProtKB-SubCell"/>
</dbReference>
<reference evidence="8" key="1">
    <citation type="submission" date="2020-05" db="EMBL/GenBank/DDBJ databases">
        <authorList>
            <person name="Chiriac C."/>
            <person name="Salcher M."/>
            <person name="Ghai R."/>
            <person name="Kavagutti S V."/>
        </authorList>
    </citation>
    <scope>NUCLEOTIDE SEQUENCE</scope>
</reference>
<dbReference type="Pfam" id="PF03601">
    <property type="entry name" value="Cons_hypoth698"/>
    <property type="match status" value="1"/>
</dbReference>
<comment type="similarity">
    <text evidence="2">Belongs to the UPF0324 family.</text>
</comment>
<evidence type="ECO:0000313" key="8">
    <source>
        <dbReference type="EMBL" id="CAB4957166.1"/>
    </source>
</evidence>
<feature type="transmembrane region" description="Helical" evidence="7">
    <location>
        <begin position="245"/>
        <end position="262"/>
    </location>
</feature>
<feature type="transmembrane region" description="Helical" evidence="7">
    <location>
        <begin position="41"/>
        <end position="59"/>
    </location>
</feature>
<dbReference type="PANTHER" id="PTHR30106:SF2">
    <property type="entry name" value="UPF0324 INNER MEMBRANE PROTEIN YEIH"/>
    <property type="match status" value="1"/>
</dbReference>
<evidence type="ECO:0000256" key="5">
    <source>
        <dbReference type="ARBA" id="ARBA00022989"/>
    </source>
</evidence>
<keyword evidence="5 7" id="KW-1133">Transmembrane helix</keyword>